<dbReference type="SUPFAM" id="SSF51569">
    <property type="entry name" value="Aldolase"/>
    <property type="match status" value="1"/>
</dbReference>
<accession>A0A150HCF5</accession>
<evidence type="ECO:0000256" key="5">
    <source>
        <dbReference type="ARBA" id="ARBA00022490"/>
    </source>
</evidence>
<gene>
    <name evidence="12 16" type="primary">dapA</name>
    <name evidence="16" type="ORF">Bravens_00223</name>
</gene>
<keyword evidence="17" id="KW-1185">Reference proteome</keyword>
<comment type="subunit">
    <text evidence="12">Homotetramer; dimer of dimers.</text>
</comment>
<feature type="site" description="Part of a proton relay during catalysis" evidence="12">
    <location>
        <position position="57"/>
    </location>
</feature>
<dbReference type="InterPro" id="IPR013785">
    <property type="entry name" value="Aldolase_TIM"/>
</dbReference>
<evidence type="ECO:0000313" key="16">
    <source>
        <dbReference type="EMBL" id="KXZ59751.1"/>
    </source>
</evidence>
<dbReference type="InterPro" id="IPR005263">
    <property type="entry name" value="DapA"/>
</dbReference>
<evidence type="ECO:0000313" key="17">
    <source>
        <dbReference type="Proteomes" id="UP000243589"/>
    </source>
</evidence>
<dbReference type="GO" id="GO:0019877">
    <property type="term" value="P:diaminopimelate biosynthetic process"/>
    <property type="evidence" value="ECO:0007669"/>
    <property type="project" value="UniProtKB-UniRule"/>
</dbReference>
<keyword evidence="7 12" id="KW-0220">Diaminopimelate biosynthesis</keyword>
<keyword evidence="10 12" id="KW-0704">Schiff base</keyword>
<dbReference type="EC" id="4.3.3.7" evidence="4 12"/>
<feature type="active site" description="Proton donor/acceptor" evidence="12 14">
    <location>
        <position position="146"/>
    </location>
</feature>
<evidence type="ECO:0000256" key="1">
    <source>
        <dbReference type="ARBA" id="ARBA00003294"/>
    </source>
</evidence>
<dbReference type="EMBL" id="LQQC01000002">
    <property type="protein sequence ID" value="KXZ59751.1"/>
    <property type="molecule type" value="Genomic_DNA"/>
</dbReference>
<comment type="similarity">
    <text evidence="3 12 13">Belongs to the DapA family.</text>
</comment>
<dbReference type="CDD" id="cd00950">
    <property type="entry name" value="DHDPS"/>
    <property type="match status" value="1"/>
</dbReference>
<keyword evidence="5 12" id="KW-0963">Cytoplasm</keyword>
<dbReference type="SMART" id="SM01130">
    <property type="entry name" value="DHDPS"/>
    <property type="match status" value="1"/>
</dbReference>
<keyword evidence="6 12" id="KW-0028">Amino-acid biosynthesis</keyword>
<evidence type="ECO:0000256" key="13">
    <source>
        <dbReference type="PIRNR" id="PIRNR001365"/>
    </source>
</evidence>
<comment type="catalytic activity">
    <reaction evidence="11 12">
        <text>L-aspartate 4-semialdehyde + pyruvate = (2S,4S)-4-hydroxy-2,3,4,5-tetrahydrodipicolinate + H2O + H(+)</text>
        <dbReference type="Rhea" id="RHEA:34171"/>
        <dbReference type="ChEBI" id="CHEBI:15361"/>
        <dbReference type="ChEBI" id="CHEBI:15377"/>
        <dbReference type="ChEBI" id="CHEBI:15378"/>
        <dbReference type="ChEBI" id="CHEBI:67139"/>
        <dbReference type="ChEBI" id="CHEBI:537519"/>
        <dbReference type="EC" id="4.3.3.7"/>
    </reaction>
</comment>
<evidence type="ECO:0000256" key="2">
    <source>
        <dbReference type="ARBA" id="ARBA00005120"/>
    </source>
</evidence>
<keyword evidence="9 12" id="KW-0456">Lyase</keyword>
<feature type="binding site" evidence="12 15">
    <location>
        <position position="214"/>
    </location>
    <ligand>
        <name>pyruvate</name>
        <dbReference type="ChEBI" id="CHEBI:15361"/>
    </ligand>
</feature>
<evidence type="ECO:0000256" key="8">
    <source>
        <dbReference type="ARBA" id="ARBA00023154"/>
    </source>
</evidence>
<dbReference type="PRINTS" id="PR00146">
    <property type="entry name" value="DHPICSNTHASE"/>
</dbReference>
<feature type="binding site" evidence="12 15">
    <location>
        <position position="58"/>
    </location>
    <ligand>
        <name>pyruvate</name>
        <dbReference type="ChEBI" id="CHEBI:15361"/>
    </ligand>
</feature>
<evidence type="ECO:0000256" key="14">
    <source>
        <dbReference type="PIRSR" id="PIRSR001365-1"/>
    </source>
</evidence>
<dbReference type="UniPathway" id="UPA00034">
    <property type="reaction ID" value="UER00017"/>
</dbReference>
<comment type="pathway">
    <text evidence="2 12">Amino-acid biosynthesis; L-lysine biosynthesis via DAP pathway; (S)-tetrahydrodipicolinate from L-aspartate: step 3/4.</text>
</comment>
<evidence type="ECO:0000256" key="3">
    <source>
        <dbReference type="ARBA" id="ARBA00007592"/>
    </source>
</evidence>
<evidence type="ECO:0000256" key="6">
    <source>
        <dbReference type="ARBA" id="ARBA00022605"/>
    </source>
</evidence>
<dbReference type="NCBIfam" id="TIGR00674">
    <property type="entry name" value="dapA"/>
    <property type="match status" value="1"/>
</dbReference>
<dbReference type="Proteomes" id="UP000243589">
    <property type="component" value="Unassembled WGS sequence"/>
</dbReference>
<dbReference type="InterPro" id="IPR020625">
    <property type="entry name" value="Schiff_base-form_aldolases_AS"/>
</dbReference>
<dbReference type="Gene3D" id="3.20.20.70">
    <property type="entry name" value="Aldolase class I"/>
    <property type="match status" value="1"/>
</dbReference>
<organism evidence="16 17">
    <name type="scientific">Brevibacterium ravenspurgense</name>
    <dbReference type="NCBI Taxonomy" id="479117"/>
    <lineage>
        <taxon>Bacteria</taxon>
        <taxon>Bacillati</taxon>
        <taxon>Actinomycetota</taxon>
        <taxon>Actinomycetes</taxon>
        <taxon>Micrococcales</taxon>
        <taxon>Brevibacteriaceae</taxon>
        <taxon>Brevibacterium</taxon>
    </lineage>
</organism>
<feature type="site" description="Part of a proton relay during catalysis" evidence="12">
    <location>
        <position position="120"/>
    </location>
</feature>
<evidence type="ECO:0000256" key="4">
    <source>
        <dbReference type="ARBA" id="ARBA00012086"/>
    </source>
</evidence>
<feature type="active site" description="Schiff-base intermediate with substrate" evidence="12 14">
    <location>
        <position position="174"/>
    </location>
</feature>
<evidence type="ECO:0000256" key="15">
    <source>
        <dbReference type="PIRSR" id="PIRSR001365-2"/>
    </source>
</evidence>
<evidence type="ECO:0000256" key="12">
    <source>
        <dbReference type="HAMAP-Rule" id="MF_00418"/>
    </source>
</evidence>
<dbReference type="GO" id="GO:0005829">
    <property type="term" value="C:cytosol"/>
    <property type="evidence" value="ECO:0007669"/>
    <property type="project" value="TreeGrafter"/>
</dbReference>
<name>A0A150HCF5_9MICO</name>
<dbReference type="PANTHER" id="PTHR12128:SF66">
    <property type="entry name" value="4-HYDROXY-2-OXOGLUTARATE ALDOLASE, MITOCHONDRIAL"/>
    <property type="match status" value="1"/>
</dbReference>
<dbReference type="PATRIC" id="fig|479117.4.peg.220"/>
<sequence length="305" mass="31683">MAIQGDSQAAEAIAAFGRVGTAMVTPFKGDDVDFDAVQAVAKHLVATGNDMLVVSGTTGESPTTSFEEKGDLLRAVKEAVPENVRVVAGIGTNDTRTSIANVEQAVEAGADGLLAVTPYYSKPSQAAIAEHMRAIADASDLPVMLYDIPGRSGVPIEKETLIELAECPTILAVKDAKGDLASTIEVMASTDLVYYSGEDALNLPLLASGAVGVVSVAAHVIARPLSEMVDLVAANDIAAARRLALDLAPAVDAIMNHMPGVVAAKACLELMGVIPSRAVRMPLLPATADQVDFLRRTLEGHGFLQ</sequence>
<dbReference type="InterPro" id="IPR002220">
    <property type="entry name" value="DapA-like"/>
</dbReference>
<evidence type="ECO:0000256" key="11">
    <source>
        <dbReference type="ARBA" id="ARBA00047836"/>
    </source>
</evidence>
<proteinExistence type="inferred from homology"/>
<dbReference type="GO" id="GO:0009089">
    <property type="term" value="P:lysine biosynthetic process via diaminopimelate"/>
    <property type="evidence" value="ECO:0007669"/>
    <property type="project" value="UniProtKB-UniRule"/>
</dbReference>
<reference evidence="16 17" key="1">
    <citation type="submission" date="2016-01" db="EMBL/GenBank/DDBJ databases">
        <title>Use of Whole Genome Sequencing to ascertain that Brevibacterium massiliense (Roux, Raoult 2009) is a later heterotypic synonym of Brevibacterium ravenspurgense (Mages 2008).</title>
        <authorList>
            <person name="Bernier A.-M."/>
            <person name="Burdz T."/>
            <person name="Huynh C."/>
            <person name="Pachecho A.L."/>
            <person name="Wiebe D."/>
            <person name="Bonner C."/>
            <person name="Bernard K."/>
        </authorList>
    </citation>
    <scope>NUCLEOTIDE SEQUENCE [LARGE SCALE GENOMIC DNA]</scope>
    <source>
        <strain evidence="16 17">CCUG56047</strain>
    </source>
</reference>
<dbReference type="AlphaFoldDB" id="A0A150HCF5"/>
<evidence type="ECO:0000256" key="7">
    <source>
        <dbReference type="ARBA" id="ARBA00022915"/>
    </source>
</evidence>
<evidence type="ECO:0000256" key="10">
    <source>
        <dbReference type="ARBA" id="ARBA00023270"/>
    </source>
</evidence>
<comment type="function">
    <text evidence="1 12">Catalyzes the condensation of (S)-aspartate-beta-semialdehyde [(S)-ASA] and pyruvate to 4-hydroxy-tetrahydrodipicolinate (HTPA).</text>
</comment>
<dbReference type="Pfam" id="PF00701">
    <property type="entry name" value="DHDPS"/>
    <property type="match status" value="1"/>
</dbReference>
<comment type="caution">
    <text evidence="12">Was originally thought to be a dihydrodipicolinate synthase (DHDPS), catalyzing the condensation of (S)-aspartate-beta-semialdehyde [(S)-ASA] and pyruvate to dihydrodipicolinate (DHDP). However, it was shown in E.coli that the product of the enzymatic reaction is not dihydrodipicolinate but in fact (4S)-4-hydroxy-2,3,4,5-tetrahydro-(2S)-dipicolinic acid (HTPA), and that the consecutive dehydration reaction leading to DHDP is not spontaneous but catalyzed by DapB.</text>
</comment>
<dbReference type="GO" id="GO:0008840">
    <property type="term" value="F:4-hydroxy-tetrahydrodipicolinate synthase activity"/>
    <property type="evidence" value="ECO:0007669"/>
    <property type="project" value="UniProtKB-UniRule"/>
</dbReference>
<keyword evidence="8 12" id="KW-0457">Lysine biosynthesis</keyword>
<dbReference type="PIRSF" id="PIRSF001365">
    <property type="entry name" value="DHDPS"/>
    <property type="match status" value="1"/>
</dbReference>
<comment type="caution">
    <text evidence="16">The sequence shown here is derived from an EMBL/GenBank/DDBJ whole genome shotgun (WGS) entry which is preliminary data.</text>
</comment>
<comment type="subcellular location">
    <subcellularLocation>
        <location evidence="12">Cytoplasm</location>
    </subcellularLocation>
</comment>
<evidence type="ECO:0000256" key="9">
    <source>
        <dbReference type="ARBA" id="ARBA00023239"/>
    </source>
</evidence>
<dbReference type="HAMAP" id="MF_00418">
    <property type="entry name" value="DapA"/>
    <property type="match status" value="1"/>
</dbReference>
<protein>
    <recommendedName>
        <fullName evidence="4 12">4-hydroxy-tetrahydrodipicolinate synthase</fullName>
        <shortName evidence="12">HTPA synthase</shortName>
        <ecNumber evidence="4 12">4.3.3.7</ecNumber>
    </recommendedName>
</protein>
<dbReference type="PANTHER" id="PTHR12128">
    <property type="entry name" value="DIHYDRODIPICOLINATE SYNTHASE"/>
    <property type="match status" value="1"/>
</dbReference>
<dbReference type="RefSeq" id="WP_062019543.1">
    <property type="nucleotide sequence ID" value="NZ_LQQC01000002.1"/>
</dbReference>
<dbReference type="PROSITE" id="PS00666">
    <property type="entry name" value="DHDPS_2"/>
    <property type="match status" value="1"/>
</dbReference>